<dbReference type="EMBL" id="OBQF01000005">
    <property type="protein sequence ID" value="SOC43554.1"/>
    <property type="molecule type" value="Genomic_DNA"/>
</dbReference>
<dbReference type="AlphaFoldDB" id="A0A285UNT9"/>
<organism evidence="1 2">
    <name type="scientific">Salinicoccus kekensis</name>
    <dbReference type="NCBI Taxonomy" id="714307"/>
    <lineage>
        <taxon>Bacteria</taxon>
        <taxon>Bacillati</taxon>
        <taxon>Bacillota</taxon>
        <taxon>Bacilli</taxon>
        <taxon>Bacillales</taxon>
        <taxon>Staphylococcaceae</taxon>
        <taxon>Salinicoccus</taxon>
    </lineage>
</organism>
<proteinExistence type="predicted"/>
<evidence type="ECO:0000313" key="2">
    <source>
        <dbReference type="Proteomes" id="UP000219412"/>
    </source>
</evidence>
<name>A0A285UNT9_9STAP</name>
<evidence type="ECO:0000313" key="1">
    <source>
        <dbReference type="EMBL" id="SOC43554.1"/>
    </source>
</evidence>
<dbReference type="Proteomes" id="UP000219412">
    <property type="component" value="Unassembled WGS sequence"/>
</dbReference>
<keyword evidence="2" id="KW-1185">Reference proteome</keyword>
<accession>A0A285UNT9</accession>
<protein>
    <submittedName>
        <fullName evidence="1">Uncharacterized protein</fullName>
    </submittedName>
</protein>
<reference evidence="2" key="1">
    <citation type="submission" date="2017-08" db="EMBL/GenBank/DDBJ databases">
        <authorList>
            <person name="Varghese N."/>
            <person name="Submissions S."/>
        </authorList>
    </citation>
    <scope>NUCLEOTIDE SEQUENCE [LARGE SCALE GENOMIC DNA]</scope>
    <source>
        <strain evidence="2">DSM 23173</strain>
    </source>
</reference>
<sequence length="35" mass="4347">MNKENKLFSKKFTAKLMKARLEFKKTYYNLQDLEF</sequence>
<gene>
    <name evidence="1" type="ORF">SAMN05878391_2020</name>
</gene>